<keyword evidence="2" id="KW-0812">Transmembrane</keyword>
<dbReference type="OrthoDB" id="193774at2759"/>
<dbReference type="AlphaFoldDB" id="A0A9W7L496"/>
<keyword evidence="2" id="KW-1133">Transmembrane helix</keyword>
<feature type="compositionally biased region" description="Low complexity" evidence="1">
    <location>
        <begin position="380"/>
        <end position="392"/>
    </location>
</feature>
<protein>
    <submittedName>
        <fullName evidence="4">Uncharacterized protein</fullName>
    </submittedName>
</protein>
<gene>
    <name evidence="4" type="ORF">TrCOL_g8762</name>
</gene>
<comment type="caution">
    <text evidence="4">The sequence shown here is derived from an EMBL/GenBank/DDBJ whole genome shotgun (WGS) entry which is preliminary data.</text>
</comment>
<keyword evidence="3" id="KW-0732">Signal</keyword>
<evidence type="ECO:0000256" key="2">
    <source>
        <dbReference type="SAM" id="Phobius"/>
    </source>
</evidence>
<evidence type="ECO:0000256" key="3">
    <source>
        <dbReference type="SAM" id="SignalP"/>
    </source>
</evidence>
<keyword evidence="5" id="KW-1185">Reference proteome</keyword>
<dbReference type="EMBL" id="BRYA01000637">
    <property type="protein sequence ID" value="GMI26962.1"/>
    <property type="molecule type" value="Genomic_DNA"/>
</dbReference>
<feature type="transmembrane region" description="Helical" evidence="2">
    <location>
        <begin position="355"/>
        <end position="375"/>
    </location>
</feature>
<evidence type="ECO:0000313" key="4">
    <source>
        <dbReference type="EMBL" id="GMI26962.1"/>
    </source>
</evidence>
<reference evidence="5" key="1">
    <citation type="journal article" date="2023" name="Commun. Biol.">
        <title>Genome analysis of Parmales, the sister group of diatoms, reveals the evolutionary specialization of diatoms from phago-mixotrophs to photoautotrophs.</title>
        <authorList>
            <person name="Ban H."/>
            <person name="Sato S."/>
            <person name="Yoshikawa S."/>
            <person name="Yamada K."/>
            <person name="Nakamura Y."/>
            <person name="Ichinomiya M."/>
            <person name="Sato N."/>
            <person name="Blanc-Mathieu R."/>
            <person name="Endo H."/>
            <person name="Kuwata A."/>
            <person name="Ogata H."/>
        </authorList>
    </citation>
    <scope>NUCLEOTIDE SEQUENCE [LARGE SCALE GENOMIC DNA]</scope>
</reference>
<proteinExistence type="predicted"/>
<organism evidence="4 5">
    <name type="scientific">Triparma columacea</name>
    <dbReference type="NCBI Taxonomy" id="722753"/>
    <lineage>
        <taxon>Eukaryota</taxon>
        <taxon>Sar</taxon>
        <taxon>Stramenopiles</taxon>
        <taxon>Ochrophyta</taxon>
        <taxon>Bolidophyceae</taxon>
        <taxon>Parmales</taxon>
        <taxon>Triparmaceae</taxon>
        <taxon>Triparma</taxon>
    </lineage>
</organism>
<accession>A0A9W7L496</accession>
<name>A0A9W7L496_9STRA</name>
<sequence>MKVSPSILLIGAVLAQTASANNLRSLATSSGTCTYIDSFGSDLCEHGNNDSWLPDWLEAGVDQASCIGLADAGCVWDVARGKCAQDPANCIGADEGACNGLAAKGCFWKEAGACDPHDAMKCTATGTEFYKCTHMAWSDLISEVLNKVDPFDPNTWNISSIISDFVDRMKNGCVSKYLECFFLTECGSPQLVVAGICEDTLLKICEELGTSSSNCPTAWCDVGVTQGSSLIEVVLDFADDLNLDTFFDADRIDELKQTIEYIIGGKFNLDWIDFDKNTGKISITIPPNSIISQAELDDIIAKLTNMLTGNSDSSMSNGFAVQNVAVTSQLATIDSSQAAWEGKKAESEGMSTGTMVGIGAVCVGVVAAVVGGVMWGKSKGNGSSGPKQYGGKNAKKAGKGVMKGRMDMNQFV</sequence>
<evidence type="ECO:0000256" key="1">
    <source>
        <dbReference type="SAM" id="MobiDB-lite"/>
    </source>
</evidence>
<feature type="region of interest" description="Disordered" evidence="1">
    <location>
        <begin position="380"/>
        <end position="399"/>
    </location>
</feature>
<feature type="chain" id="PRO_5040979458" evidence="3">
    <location>
        <begin position="21"/>
        <end position="412"/>
    </location>
</feature>
<dbReference type="Proteomes" id="UP001165065">
    <property type="component" value="Unassembled WGS sequence"/>
</dbReference>
<evidence type="ECO:0000313" key="5">
    <source>
        <dbReference type="Proteomes" id="UP001165065"/>
    </source>
</evidence>
<keyword evidence="2" id="KW-0472">Membrane</keyword>
<feature type="signal peptide" evidence="3">
    <location>
        <begin position="1"/>
        <end position="20"/>
    </location>
</feature>